<dbReference type="Gene3D" id="2.170.150.80">
    <property type="entry name" value="NAC domain"/>
    <property type="match status" value="1"/>
</dbReference>
<keyword evidence="4" id="KW-0539">Nucleus</keyword>
<dbReference type="SUPFAM" id="SSF101941">
    <property type="entry name" value="NAC domain"/>
    <property type="match status" value="1"/>
</dbReference>
<evidence type="ECO:0000256" key="5">
    <source>
        <dbReference type="SAM" id="MobiDB-lite"/>
    </source>
</evidence>
<reference evidence="7 8" key="1">
    <citation type="submission" date="2024-01" db="EMBL/GenBank/DDBJ databases">
        <title>The genomes of 5 underutilized Papilionoideae crops provide insights into root nodulation and disease resistanc.</title>
        <authorList>
            <person name="Jiang F."/>
        </authorList>
    </citation>
    <scope>NUCLEOTIDE SEQUENCE [LARGE SCALE GENOMIC DNA]</scope>
    <source>
        <strain evidence="7">JINMINGXINNONG_FW02</strain>
        <tissue evidence="7">Leaves</tissue>
    </source>
</reference>
<dbReference type="PANTHER" id="PTHR31744:SF219">
    <property type="entry name" value="NAC DOMAIN-CONTAINING PROTEIN 4"/>
    <property type="match status" value="1"/>
</dbReference>
<keyword evidence="2" id="KW-0238">DNA-binding</keyword>
<dbReference type="GO" id="GO:0000976">
    <property type="term" value="F:transcription cis-regulatory region binding"/>
    <property type="evidence" value="ECO:0007669"/>
    <property type="project" value="UniProtKB-ARBA"/>
</dbReference>
<comment type="caution">
    <text evidence="7">The sequence shown here is derived from an EMBL/GenBank/DDBJ whole genome shotgun (WGS) entry which is preliminary data.</text>
</comment>
<sequence length="391" mass="44406">MHYDGDLASTAAEVCDMRREENNVTSNSCVQGLGKCMMDAMENNNLRDIMAEQTFDLPPGFRFHPTDEELITHYLSQKVLDSCFCSRAIGEADLNKCEPWDLPCMAKMGEKEWYFFSVRDRKYPTGQRTNRATGAGYWKATGKDKEIYKAKTLIGMKKTLVFYKGRAPSGEKTNWVMHEYRLEDDHSMHNPHKKAMNNWAICRIFEKTNCGKKMQISGLVRFTSFGKEMPSLMDSSPYNTSEAKPVLGESSHFSDPNQSEDLRTHDEHIVDSLETLMMASSSSYSSNPFNVSPASWTFATPSSTVPHQSLQVGNSHCSDYFMDQEQSMLGMLIENHGSSSSLRTHRPQDKDFDADMSSLMYNDEMFQRSFGNQEYSSPSLGHVYTSGLWGF</sequence>
<dbReference type="GO" id="GO:0006355">
    <property type="term" value="P:regulation of DNA-templated transcription"/>
    <property type="evidence" value="ECO:0007669"/>
    <property type="project" value="InterPro"/>
</dbReference>
<protein>
    <recommendedName>
        <fullName evidence="6">NAC domain-containing protein</fullName>
    </recommendedName>
</protein>
<evidence type="ECO:0000256" key="4">
    <source>
        <dbReference type="ARBA" id="ARBA00023242"/>
    </source>
</evidence>
<dbReference type="AlphaFoldDB" id="A0AAN9N3P5"/>
<feature type="compositionally biased region" description="Polar residues" evidence="5">
    <location>
        <begin position="233"/>
        <end position="242"/>
    </location>
</feature>
<dbReference type="FunFam" id="2.170.150.80:FF:000006">
    <property type="entry name" value="NAC domain-containing protein 100-like"/>
    <property type="match status" value="1"/>
</dbReference>
<evidence type="ECO:0000256" key="3">
    <source>
        <dbReference type="ARBA" id="ARBA00023163"/>
    </source>
</evidence>
<dbReference type="Pfam" id="PF02365">
    <property type="entry name" value="NAM"/>
    <property type="match status" value="1"/>
</dbReference>
<dbReference type="InterPro" id="IPR003441">
    <property type="entry name" value="NAC-dom"/>
</dbReference>
<dbReference type="EMBL" id="JAYMYR010000005">
    <property type="protein sequence ID" value="KAK7365066.1"/>
    <property type="molecule type" value="Genomic_DNA"/>
</dbReference>
<evidence type="ECO:0000313" key="7">
    <source>
        <dbReference type="EMBL" id="KAK7365066.1"/>
    </source>
</evidence>
<keyword evidence="1" id="KW-0805">Transcription regulation</keyword>
<organism evidence="7 8">
    <name type="scientific">Phaseolus coccineus</name>
    <name type="common">Scarlet runner bean</name>
    <name type="synonym">Phaseolus multiflorus</name>
    <dbReference type="NCBI Taxonomy" id="3886"/>
    <lineage>
        <taxon>Eukaryota</taxon>
        <taxon>Viridiplantae</taxon>
        <taxon>Streptophyta</taxon>
        <taxon>Embryophyta</taxon>
        <taxon>Tracheophyta</taxon>
        <taxon>Spermatophyta</taxon>
        <taxon>Magnoliopsida</taxon>
        <taxon>eudicotyledons</taxon>
        <taxon>Gunneridae</taxon>
        <taxon>Pentapetalae</taxon>
        <taxon>rosids</taxon>
        <taxon>fabids</taxon>
        <taxon>Fabales</taxon>
        <taxon>Fabaceae</taxon>
        <taxon>Papilionoideae</taxon>
        <taxon>50 kb inversion clade</taxon>
        <taxon>NPAAA clade</taxon>
        <taxon>indigoferoid/millettioid clade</taxon>
        <taxon>Phaseoleae</taxon>
        <taxon>Phaseolus</taxon>
    </lineage>
</organism>
<evidence type="ECO:0000259" key="6">
    <source>
        <dbReference type="PROSITE" id="PS51005"/>
    </source>
</evidence>
<proteinExistence type="predicted"/>
<feature type="domain" description="NAC" evidence="6">
    <location>
        <begin position="57"/>
        <end position="207"/>
    </location>
</feature>
<evidence type="ECO:0000313" key="8">
    <source>
        <dbReference type="Proteomes" id="UP001374584"/>
    </source>
</evidence>
<dbReference type="PANTHER" id="PTHR31744">
    <property type="entry name" value="PROTEIN CUP-SHAPED COTYLEDON 2-RELATED"/>
    <property type="match status" value="1"/>
</dbReference>
<feature type="region of interest" description="Disordered" evidence="5">
    <location>
        <begin position="233"/>
        <end position="262"/>
    </location>
</feature>
<keyword evidence="8" id="KW-1185">Reference proteome</keyword>
<dbReference type="InterPro" id="IPR036093">
    <property type="entry name" value="NAC_dom_sf"/>
</dbReference>
<name>A0AAN9N3P5_PHACN</name>
<gene>
    <name evidence="7" type="ORF">VNO80_13846</name>
</gene>
<keyword evidence="3" id="KW-0804">Transcription</keyword>
<evidence type="ECO:0000256" key="1">
    <source>
        <dbReference type="ARBA" id="ARBA00023015"/>
    </source>
</evidence>
<evidence type="ECO:0000256" key="2">
    <source>
        <dbReference type="ARBA" id="ARBA00023125"/>
    </source>
</evidence>
<dbReference type="PROSITE" id="PS51005">
    <property type="entry name" value="NAC"/>
    <property type="match status" value="1"/>
</dbReference>
<dbReference type="Proteomes" id="UP001374584">
    <property type="component" value="Unassembled WGS sequence"/>
</dbReference>
<accession>A0AAN9N3P5</accession>